<sequence>MSTSPLLRGRTFALLAGIAFIAVDQWVKLLALVSLSAHSFKIGVTPFNLALELSLNPGAFLSLGAALPPKAKQLIFIVGVAVVVVWAMWWSLSNWSQPLRKVLPLYAIALGGIANLIDRVFRDGHVVDYMVLNVGPTHTGVFNIADIAITAGALFLMMDLFLKPKTQRDR</sequence>
<evidence type="ECO:0000256" key="2">
    <source>
        <dbReference type="ARBA" id="ARBA00022475"/>
    </source>
</evidence>
<dbReference type="Proteomes" id="UP000549134">
    <property type="component" value="Unassembled WGS sequence"/>
</dbReference>
<evidence type="ECO:0000256" key="1">
    <source>
        <dbReference type="ARBA" id="ARBA00006139"/>
    </source>
</evidence>
<name>A0A7Y8AHM9_PSETO</name>
<dbReference type="GO" id="GO:0006508">
    <property type="term" value="P:proteolysis"/>
    <property type="evidence" value="ECO:0007669"/>
    <property type="project" value="UniProtKB-KW"/>
</dbReference>
<evidence type="ECO:0000256" key="10">
    <source>
        <dbReference type="RuleBase" id="RU004181"/>
    </source>
</evidence>
<dbReference type="HAMAP" id="MF_00161">
    <property type="entry name" value="LspA"/>
    <property type="match status" value="1"/>
</dbReference>
<comment type="pathway">
    <text evidence="9">Protein modification; lipoprotein biosynthesis (signal peptide cleavage).</text>
</comment>
<dbReference type="InterPro" id="IPR001872">
    <property type="entry name" value="Peptidase_A8"/>
</dbReference>
<keyword evidence="5 9" id="KW-0064">Aspartyl protease</keyword>
<dbReference type="UniPathway" id="UPA00665"/>
<evidence type="ECO:0000256" key="9">
    <source>
        <dbReference type="HAMAP-Rule" id="MF_00161"/>
    </source>
</evidence>
<gene>
    <name evidence="9" type="primary">lspA</name>
    <name evidence="11" type="ORF">HX787_00610</name>
</gene>
<comment type="similarity">
    <text evidence="1 9 10">Belongs to the peptidase A8 family.</text>
</comment>
<evidence type="ECO:0000256" key="6">
    <source>
        <dbReference type="ARBA" id="ARBA00022801"/>
    </source>
</evidence>
<comment type="function">
    <text evidence="9">This protein specifically catalyzes the removal of signal peptides from prolipoproteins.</text>
</comment>
<dbReference type="EC" id="3.4.23.36" evidence="9"/>
<evidence type="ECO:0000256" key="4">
    <source>
        <dbReference type="ARBA" id="ARBA00022692"/>
    </source>
</evidence>
<dbReference type="GeneID" id="55847421"/>
<evidence type="ECO:0000313" key="11">
    <source>
        <dbReference type="EMBL" id="NWD34343.1"/>
    </source>
</evidence>
<feature type="transmembrane region" description="Helical" evidence="9">
    <location>
        <begin position="141"/>
        <end position="162"/>
    </location>
</feature>
<dbReference type="EMBL" id="JACAQK010000001">
    <property type="protein sequence ID" value="NWD34343.1"/>
    <property type="molecule type" value="Genomic_DNA"/>
</dbReference>
<feature type="active site" evidence="9">
    <location>
        <position position="128"/>
    </location>
</feature>
<comment type="caution">
    <text evidence="11">The sequence shown here is derived from an EMBL/GenBank/DDBJ whole genome shotgun (WGS) entry which is preliminary data.</text>
</comment>
<comment type="subcellular location">
    <subcellularLocation>
        <location evidence="9">Cell membrane</location>
        <topology evidence="9">Multi-pass membrane protein</topology>
    </subcellularLocation>
</comment>
<feature type="transmembrane region" description="Helical" evidence="9">
    <location>
        <begin position="73"/>
        <end position="90"/>
    </location>
</feature>
<feature type="transmembrane region" description="Helical" evidence="9">
    <location>
        <begin position="102"/>
        <end position="121"/>
    </location>
</feature>
<proteinExistence type="inferred from homology"/>
<feature type="transmembrane region" description="Helical" evidence="9">
    <location>
        <begin position="12"/>
        <end position="35"/>
    </location>
</feature>
<keyword evidence="3 9" id="KW-0645">Protease</keyword>
<evidence type="ECO:0000256" key="3">
    <source>
        <dbReference type="ARBA" id="ARBA00022670"/>
    </source>
</evidence>
<accession>A0A7Y8AHM9</accession>
<dbReference type="PANTHER" id="PTHR33695:SF1">
    <property type="entry name" value="LIPOPROTEIN SIGNAL PEPTIDASE"/>
    <property type="match status" value="1"/>
</dbReference>
<dbReference type="GO" id="GO:0004190">
    <property type="term" value="F:aspartic-type endopeptidase activity"/>
    <property type="evidence" value="ECO:0007669"/>
    <property type="project" value="UniProtKB-UniRule"/>
</dbReference>
<comment type="catalytic activity">
    <reaction evidence="9">
        <text>Release of signal peptides from bacterial membrane prolipoproteins. Hydrolyzes -Xaa-Yaa-Zaa-|-(S,diacylglyceryl)Cys-, in which Xaa is hydrophobic (preferably Leu), and Yaa (Ala or Ser) and Zaa (Gly or Ala) have small, neutral side chains.</text>
        <dbReference type="EC" id="3.4.23.36"/>
    </reaction>
</comment>
<evidence type="ECO:0000256" key="8">
    <source>
        <dbReference type="ARBA" id="ARBA00023136"/>
    </source>
</evidence>
<dbReference type="PRINTS" id="PR00781">
    <property type="entry name" value="LIPOSIGPTASE"/>
</dbReference>
<keyword evidence="2 9" id="KW-1003">Cell membrane</keyword>
<dbReference type="RefSeq" id="WP_031319675.1">
    <property type="nucleotide sequence ID" value="NZ_CP020369.1"/>
</dbReference>
<keyword evidence="6 9" id="KW-0378">Hydrolase</keyword>
<evidence type="ECO:0000256" key="5">
    <source>
        <dbReference type="ARBA" id="ARBA00022750"/>
    </source>
</evidence>
<keyword evidence="7 9" id="KW-1133">Transmembrane helix</keyword>
<keyword evidence="4 9" id="KW-0812">Transmembrane</keyword>
<feature type="active site" evidence="9">
    <location>
        <position position="146"/>
    </location>
</feature>
<evidence type="ECO:0000256" key="7">
    <source>
        <dbReference type="ARBA" id="ARBA00022989"/>
    </source>
</evidence>
<protein>
    <recommendedName>
        <fullName evidence="9">Lipoprotein signal peptidase</fullName>
        <ecNumber evidence="9">3.4.23.36</ecNumber>
    </recommendedName>
    <alternativeName>
        <fullName evidence="9">Prolipoprotein signal peptidase</fullName>
    </alternativeName>
    <alternativeName>
        <fullName evidence="9">Signal peptidase II</fullName>
        <shortName evidence="9">SPase II</shortName>
    </alternativeName>
</protein>
<dbReference type="PANTHER" id="PTHR33695">
    <property type="entry name" value="LIPOPROTEIN SIGNAL PEPTIDASE"/>
    <property type="match status" value="1"/>
</dbReference>
<dbReference type="Pfam" id="PF01252">
    <property type="entry name" value="Peptidase_A8"/>
    <property type="match status" value="1"/>
</dbReference>
<dbReference type="AlphaFoldDB" id="A0A7Y8AHM9"/>
<evidence type="ECO:0000313" key="12">
    <source>
        <dbReference type="Proteomes" id="UP000549134"/>
    </source>
</evidence>
<reference evidence="11 12" key="1">
    <citation type="submission" date="2020-04" db="EMBL/GenBank/DDBJ databases">
        <title>Molecular characterization of pseudomonads from Agaricus bisporus reveal novel blotch 2 pathogens in Western Europe.</title>
        <authorList>
            <person name="Taparia T."/>
            <person name="Krijger M."/>
            <person name="Haynes E."/>
            <person name="Elpinstone J.G."/>
            <person name="Noble R."/>
            <person name="Van Der Wolf J."/>
        </authorList>
    </citation>
    <scope>NUCLEOTIDE SEQUENCE [LARGE SCALE GENOMIC DNA]</scope>
    <source>
        <strain evidence="11 12">IPO3746</strain>
    </source>
</reference>
<organism evidence="11 12">
    <name type="scientific">Pseudomonas tolaasii</name>
    <dbReference type="NCBI Taxonomy" id="29442"/>
    <lineage>
        <taxon>Bacteria</taxon>
        <taxon>Pseudomonadati</taxon>
        <taxon>Pseudomonadota</taxon>
        <taxon>Gammaproteobacteria</taxon>
        <taxon>Pseudomonadales</taxon>
        <taxon>Pseudomonadaceae</taxon>
        <taxon>Pseudomonas</taxon>
    </lineage>
</organism>
<keyword evidence="8 9" id="KW-0472">Membrane</keyword>
<dbReference type="GO" id="GO:0005886">
    <property type="term" value="C:plasma membrane"/>
    <property type="evidence" value="ECO:0007669"/>
    <property type="project" value="UniProtKB-SubCell"/>
</dbReference>